<dbReference type="KEGG" id="ngr:NAEGRDRAFT_72340"/>
<organism evidence="2">
    <name type="scientific">Naegleria gruberi</name>
    <name type="common">Amoeba</name>
    <dbReference type="NCBI Taxonomy" id="5762"/>
    <lineage>
        <taxon>Eukaryota</taxon>
        <taxon>Discoba</taxon>
        <taxon>Heterolobosea</taxon>
        <taxon>Tetramitia</taxon>
        <taxon>Eutetramitia</taxon>
        <taxon>Vahlkampfiidae</taxon>
        <taxon>Naegleria</taxon>
    </lineage>
</organism>
<sequence>MECPLMFLQEEVGEFSTTVYFRVAASQSEHQLPTNYFEPIRSEVIIDSYFEIPPFCLLEVDGDWPMARLIFSDLNTCKEDFILKSKKREGNQITDDSLVHFNVKHYGSSTDLVNAILENKKDKLAFVKSSVCQRFIATTHILRYVLQHKTDPQVELQLCSLKIGLEYYNFGKIKVGRKCDANEMETFFSQLNPMELQYIIPANSPVIRKMQSEKSLLLQTIPSSQIYHFIDTSLSESPLHFKHEKFNDILLETLEEVSEY</sequence>
<dbReference type="RefSeq" id="XP_002672624.1">
    <property type="nucleotide sequence ID" value="XM_002672578.1"/>
</dbReference>
<dbReference type="EMBL" id="GG738896">
    <property type="protein sequence ID" value="EFC39880.1"/>
    <property type="molecule type" value="Genomic_DNA"/>
</dbReference>
<evidence type="ECO:0000313" key="2">
    <source>
        <dbReference type="Proteomes" id="UP000006671"/>
    </source>
</evidence>
<dbReference type="Proteomes" id="UP000006671">
    <property type="component" value="Unassembled WGS sequence"/>
</dbReference>
<reference evidence="1 2" key="1">
    <citation type="journal article" date="2010" name="Cell">
        <title>The genome of Naegleria gruberi illuminates early eukaryotic versatility.</title>
        <authorList>
            <person name="Fritz-Laylin L.K."/>
            <person name="Prochnik S.E."/>
            <person name="Ginger M.L."/>
            <person name="Dacks J.B."/>
            <person name="Carpenter M.L."/>
            <person name="Field M.C."/>
            <person name="Kuo A."/>
            <person name="Paredez A."/>
            <person name="Chapman J."/>
            <person name="Pham J."/>
            <person name="Shu S."/>
            <person name="Neupane R."/>
            <person name="Cipriano M."/>
            <person name="Mancuso J."/>
            <person name="Tu H."/>
            <person name="Salamov A."/>
            <person name="Lindquist E."/>
            <person name="Shapiro H."/>
            <person name="Lucas S."/>
            <person name="Grigoriev I.V."/>
            <person name="Cande W.Z."/>
            <person name="Fulton C."/>
            <person name="Rokhsar D.S."/>
            <person name="Dawson S.C."/>
        </authorList>
    </citation>
    <scope>NUCLEOTIDE SEQUENCE [LARGE SCALE GENOMIC DNA]</scope>
    <source>
        <strain evidence="1 2">NEG-M</strain>
    </source>
</reference>
<keyword evidence="2" id="KW-1185">Reference proteome</keyword>
<name>D2VTL0_NAEGR</name>
<protein>
    <submittedName>
        <fullName evidence="1">Predicted protein</fullName>
    </submittedName>
</protein>
<accession>D2VTL0</accession>
<evidence type="ECO:0000313" key="1">
    <source>
        <dbReference type="EMBL" id="EFC39880.1"/>
    </source>
</evidence>
<dbReference type="VEuPathDB" id="AmoebaDB:NAEGRDRAFT_72340"/>
<proteinExistence type="predicted"/>
<dbReference type="AlphaFoldDB" id="D2VTL0"/>
<dbReference type="GeneID" id="8854483"/>
<gene>
    <name evidence="1" type="ORF">NAEGRDRAFT_72340</name>
</gene>
<dbReference type="InParanoid" id="D2VTL0"/>